<dbReference type="InterPro" id="IPR048362">
    <property type="entry name" value="PARG_helical"/>
</dbReference>
<evidence type="ECO:0000313" key="9">
    <source>
        <dbReference type="Proteomes" id="UP000825935"/>
    </source>
</evidence>
<evidence type="ECO:0000256" key="3">
    <source>
        <dbReference type="ARBA" id="ARBA00022801"/>
    </source>
</evidence>
<dbReference type="EMBL" id="CM035421">
    <property type="protein sequence ID" value="KAH7387163.1"/>
    <property type="molecule type" value="Genomic_DNA"/>
</dbReference>
<dbReference type="GO" id="GO:0005737">
    <property type="term" value="C:cytoplasm"/>
    <property type="evidence" value="ECO:0007669"/>
    <property type="project" value="TreeGrafter"/>
</dbReference>
<name>A0A8T2SZG7_CERRI</name>
<organism evidence="8 9">
    <name type="scientific">Ceratopteris richardii</name>
    <name type="common">Triangle waterfern</name>
    <dbReference type="NCBI Taxonomy" id="49495"/>
    <lineage>
        <taxon>Eukaryota</taxon>
        <taxon>Viridiplantae</taxon>
        <taxon>Streptophyta</taxon>
        <taxon>Embryophyta</taxon>
        <taxon>Tracheophyta</taxon>
        <taxon>Polypodiopsida</taxon>
        <taxon>Polypodiidae</taxon>
        <taxon>Polypodiales</taxon>
        <taxon>Pteridineae</taxon>
        <taxon>Pteridaceae</taxon>
        <taxon>Parkerioideae</taxon>
        <taxon>Ceratopteris</taxon>
    </lineage>
</organism>
<feature type="active site" evidence="4">
    <location>
        <position position="258"/>
    </location>
</feature>
<keyword evidence="3" id="KW-0378">Hydrolase</keyword>
<dbReference type="Pfam" id="PF05028">
    <property type="entry name" value="PARG_cat_C"/>
    <property type="match status" value="1"/>
</dbReference>
<dbReference type="Proteomes" id="UP000825935">
    <property type="component" value="Chromosome 16"/>
</dbReference>
<evidence type="ECO:0000256" key="2">
    <source>
        <dbReference type="ARBA" id="ARBA00012255"/>
    </source>
</evidence>
<evidence type="ECO:0000256" key="1">
    <source>
        <dbReference type="ARBA" id="ARBA00009545"/>
    </source>
</evidence>
<dbReference type="GO" id="GO:1990966">
    <property type="term" value="P:ATP generation from poly-ADP-D-ribose"/>
    <property type="evidence" value="ECO:0007669"/>
    <property type="project" value="TreeGrafter"/>
</dbReference>
<dbReference type="Pfam" id="PF20811">
    <property type="entry name" value="PARG_cat_N"/>
    <property type="match status" value="1"/>
</dbReference>
<dbReference type="GO" id="GO:0006282">
    <property type="term" value="P:regulation of DNA repair"/>
    <property type="evidence" value="ECO:0007669"/>
    <property type="project" value="InterPro"/>
</dbReference>
<comment type="caution">
    <text evidence="8">The sequence shown here is derived from an EMBL/GenBank/DDBJ whole genome shotgun (WGS) entry which is preliminary data.</text>
</comment>
<evidence type="ECO:0000259" key="6">
    <source>
        <dbReference type="Pfam" id="PF05028"/>
    </source>
</evidence>
<feature type="binding site" evidence="5">
    <location>
        <position position="242"/>
    </location>
    <ligand>
        <name>substrate</name>
    </ligand>
</feature>
<accession>A0A8T2SZG7</accession>
<feature type="binding site" evidence="5">
    <location>
        <position position="297"/>
    </location>
    <ligand>
        <name>substrate</name>
    </ligand>
</feature>
<feature type="domain" description="PARG helical" evidence="7">
    <location>
        <begin position="75"/>
        <end position="199"/>
    </location>
</feature>
<feature type="binding site" evidence="5">
    <location>
        <position position="256"/>
    </location>
    <ligand>
        <name>substrate</name>
    </ligand>
</feature>
<dbReference type="AlphaFoldDB" id="A0A8T2SZG7"/>
<dbReference type="GO" id="GO:0004649">
    <property type="term" value="F:poly(ADP-ribose) glycohydrolase activity"/>
    <property type="evidence" value="ECO:0007669"/>
    <property type="project" value="UniProtKB-EC"/>
</dbReference>
<reference evidence="8" key="1">
    <citation type="submission" date="2021-08" db="EMBL/GenBank/DDBJ databases">
        <title>WGS assembly of Ceratopteris richardii.</title>
        <authorList>
            <person name="Marchant D.B."/>
            <person name="Chen G."/>
            <person name="Jenkins J."/>
            <person name="Shu S."/>
            <person name="Leebens-Mack J."/>
            <person name="Grimwood J."/>
            <person name="Schmutz J."/>
            <person name="Soltis P."/>
            <person name="Soltis D."/>
            <person name="Chen Z.-H."/>
        </authorList>
    </citation>
    <scope>NUCLEOTIDE SEQUENCE</scope>
    <source>
        <strain evidence="8">Whitten #5841</strain>
        <tissue evidence="8">Leaf</tissue>
    </source>
</reference>
<dbReference type="GO" id="GO:0005634">
    <property type="term" value="C:nucleus"/>
    <property type="evidence" value="ECO:0007669"/>
    <property type="project" value="TreeGrafter"/>
</dbReference>
<evidence type="ECO:0000313" key="8">
    <source>
        <dbReference type="EMBL" id="KAH7387163.1"/>
    </source>
</evidence>
<dbReference type="OrthoDB" id="1937899at2759"/>
<dbReference type="GO" id="GO:0009225">
    <property type="term" value="P:nucleotide-sugar metabolic process"/>
    <property type="evidence" value="ECO:0007669"/>
    <property type="project" value="TreeGrafter"/>
</dbReference>
<sequence>MVCQEQALLRQMERFFCVPALSQTQALLSDTPPCDFKSLRRVLLSRCPGKAAHSFSALRTSIGAFERFMRSNQDSHFDFFVDLLPHIHSWALAYPSHAPLELSVLRAGSAPLHTTLSRGAIRTLLSNAFFLNVLPFHDDHADGGASRVENRQFGNISFLGLYRTVHELAVQRLLCFLGYFACARSFEPHELEEVVCYERHTLLDSDLPDWGSLDQKIDVSQINVTPDNMEKSNAKCIMDFANKALHIYKIIPSATQEEILFSTCPEAFPGILFCDILQEREAIIIRNVRRLIEYEGYSSSFRFQGFYSGVKLHNIIVADATDSEHFSRPMIDRDLNKAYLAFMAATRWPLTDPPAPSLEANKISTSHWGCGAFKGDKHLKFLQQVCASTLAGARLDYSTFNDPEMAASFIRLLGLISSRNHTISSIYLAISDYVEEKGIFSEHIFGVLSQ</sequence>
<dbReference type="GO" id="GO:0005975">
    <property type="term" value="P:carbohydrate metabolic process"/>
    <property type="evidence" value="ECO:0007669"/>
    <property type="project" value="InterPro"/>
</dbReference>
<gene>
    <name evidence="8" type="ORF">KP509_16G008700</name>
</gene>
<evidence type="ECO:0000256" key="4">
    <source>
        <dbReference type="PIRSR" id="PIRSR607724-1"/>
    </source>
</evidence>
<comment type="similarity">
    <text evidence="1">Belongs to the poly(ADP-ribose) glycohydrolase family.</text>
</comment>
<dbReference type="InterPro" id="IPR007724">
    <property type="entry name" value="Poly_GlycHdrlase"/>
</dbReference>
<protein>
    <recommendedName>
        <fullName evidence="2">poly(ADP-ribose) glycohydrolase</fullName>
        <ecNumber evidence="2">3.2.1.143</ecNumber>
    </recommendedName>
</protein>
<feature type="active site" evidence="4">
    <location>
        <position position="239"/>
    </location>
</feature>
<dbReference type="EC" id="3.2.1.143" evidence="2"/>
<keyword evidence="9" id="KW-1185">Reference proteome</keyword>
<evidence type="ECO:0000256" key="5">
    <source>
        <dbReference type="PIRSR" id="PIRSR607724-2"/>
    </source>
</evidence>
<proteinExistence type="inferred from homology"/>
<evidence type="ECO:0000259" key="7">
    <source>
        <dbReference type="Pfam" id="PF20811"/>
    </source>
</evidence>
<dbReference type="PANTHER" id="PTHR12837">
    <property type="entry name" value="POLY ADP-RIBOSE GLYCOHYDROLASE"/>
    <property type="match status" value="1"/>
</dbReference>
<feature type="active site" evidence="4">
    <location>
        <position position="257"/>
    </location>
</feature>
<dbReference type="PANTHER" id="PTHR12837:SF0">
    <property type="entry name" value="POLY(ADP-RIBOSE) GLYCOHYDROLASE"/>
    <property type="match status" value="1"/>
</dbReference>
<dbReference type="InterPro" id="IPR046372">
    <property type="entry name" value="PARG_cat_C"/>
</dbReference>
<feature type="domain" description="PARG catalytic Macro" evidence="6">
    <location>
        <begin position="210"/>
        <end position="405"/>
    </location>
</feature>